<dbReference type="InterPro" id="IPR004794">
    <property type="entry name" value="Eubact_RibD"/>
</dbReference>
<dbReference type="NCBIfam" id="TIGR00326">
    <property type="entry name" value="eubact_ribD"/>
    <property type="match status" value="1"/>
</dbReference>
<evidence type="ECO:0000256" key="16">
    <source>
        <dbReference type="PIRSR" id="PIRSR006769-2"/>
    </source>
</evidence>
<dbReference type="Pfam" id="PF01872">
    <property type="entry name" value="RibD_C"/>
    <property type="match status" value="1"/>
</dbReference>
<keyword evidence="14 19" id="KW-0378">Hydrolase</keyword>
<evidence type="ECO:0000256" key="8">
    <source>
        <dbReference type="ARBA" id="ARBA00022833"/>
    </source>
</evidence>
<evidence type="ECO:0000256" key="10">
    <source>
        <dbReference type="ARBA" id="ARBA00023002"/>
    </source>
</evidence>
<evidence type="ECO:0000256" key="1">
    <source>
        <dbReference type="ARBA" id="ARBA00002151"/>
    </source>
</evidence>
<accession>A0AAU9R3R8</accession>
<dbReference type="GO" id="GO:0009231">
    <property type="term" value="P:riboflavin biosynthetic process"/>
    <property type="evidence" value="ECO:0007669"/>
    <property type="project" value="UniProtKB-KW"/>
</dbReference>
<dbReference type="InterPro" id="IPR002125">
    <property type="entry name" value="CMP_dCMP_dom"/>
</dbReference>
<reference evidence="19" key="1">
    <citation type="submission" date="2022-02" db="EMBL/GenBank/DDBJ databases">
        <authorList>
            <person name="Deutsch MARIE S."/>
        </authorList>
    </citation>
    <scope>NUCLEOTIDE SEQUENCE</scope>
    <source>
        <strain evidence="19">CIRM-BIA865</strain>
    </source>
</reference>
<keyword evidence="6 14" id="KW-0686">Riboflavin biosynthesis</keyword>
<dbReference type="InterPro" id="IPR016193">
    <property type="entry name" value="Cytidine_deaminase-like"/>
</dbReference>
<evidence type="ECO:0000256" key="7">
    <source>
        <dbReference type="ARBA" id="ARBA00022723"/>
    </source>
</evidence>
<feature type="binding site" evidence="16">
    <location>
        <begin position="290"/>
        <end position="296"/>
    </location>
    <ligand>
        <name>NADP(+)</name>
        <dbReference type="ChEBI" id="CHEBI:58349"/>
    </ligand>
</feature>
<evidence type="ECO:0000259" key="18">
    <source>
        <dbReference type="PROSITE" id="PS51747"/>
    </source>
</evidence>
<dbReference type="PROSITE" id="PS51747">
    <property type="entry name" value="CYT_DCMP_DEAMINASES_2"/>
    <property type="match status" value="1"/>
</dbReference>
<evidence type="ECO:0000256" key="9">
    <source>
        <dbReference type="ARBA" id="ARBA00022857"/>
    </source>
</evidence>
<evidence type="ECO:0000256" key="14">
    <source>
        <dbReference type="PIRNR" id="PIRNR006769"/>
    </source>
</evidence>
<keyword evidence="11" id="KW-0511">Multifunctional enzyme</keyword>
<dbReference type="Pfam" id="PF00383">
    <property type="entry name" value="dCMP_cyt_deam_1"/>
    <property type="match status" value="1"/>
</dbReference>
<dbReference type="InterPro" id="IPR016192">
    <property type="entry name" value="APOBEC/CMP_deaminase_Zn-bd"/>
</dbReference>
<evidence type="ECO:0000256" key="11">
    <source>
        <dbReference type="ARBA" id="ARBA00023268"/>
    </source>
</evidence>
<gene>
    <name evidence="19" type="primary">ribDG</name>
    <name evidence="19" type="ORF">LDD865_1904</name>
</gene>
<dbReference type="RefSeq" id="WP_260368947.1">
    <property type="nucleotide sequence ID" value="NZ_OV915080.1"/>
</dbReference>
<dbReference type="Gene3D" id="3.40.430.10">
    <property type="entry name" value="Dihydrofolate Reductase, subunit A"/>
    <property type="match status" value="1"/>
</dbReference>
<dbReference type="PANTHER" id="PTHR38011:SF7">
    <property type="entry name" value="2,5-DIAMINO-6-RIBOSYLAMINO-4(3H)-PYRIMIDINONE 5'-PHOSPHATE REDUCTASE"/>
    <property type="match status" value="1"/>
</dbReference>
<dbReference type="InterPro" id="IPR050765">
    <property type="entry name" value="Riboflavin_Biosynth_HTPR"/>
</dbReference>
<organism evidence="19 20">
    <name type="scientific">Lactobacillus delbrueckii subsp. delbrueckii</name>
    <dbReference type="NCBI Taxonomy" id="83684"/>
    <lineage>
        <taxon>Bacteria</taxon>
        <taxon>Bacillati</taxon>
        <taxon>Bacillota</taxon>
        <taxon>Bacilli</taxon>
        <taxon>Lactobacillales</taxon>
        <taxon>Lactobacillaceae</taxon>
        <taxon>Lactobacillus</taxon>
    </lineage>
</organism>
<feature type="active site" description="Proton donor" evidence="15">
    <location>
        <position position="53"/>
    </location>
</feature>
<dbReference type="GO" id="GO:0008835">
    <property type="term" value="F:diaminohydroxyphosphoribosylaminopyrimidine deaminase activity"/>
    <property type="evidence" value="ECO:0007669"/>
    <property type="project" value="UniProtKB-EC"/>
</dbReference>
<feature type="domain" description="CMP/dCMP-type deaminase" evidence="18">
    <location>
        <begin position="2"/>
        <end position="125"/>
    </location>
</feature>
<feature type="binding site" evidence="17">
    <location>
        <position position="77"/>
    </location>
    <ligand>
        <name>Zn(2+)</name>
        <dbReference type="ChEBI" id="CHEBI:29105"/>
        <note>catalytic</note>
    </ligand>
</feature>
<dbReference type="AlphaFoldDB" id="A0AAU9R3R8"/>
<dbReference type="Proteomes" id="UP001295440">
    <property type="component" value="Chromosome"/>
</dbReference>
<keyword evidence="8 14" id="KW-0862">Zinc</keyword>
<feature type="binding site" evidence="17">
    <location>
        <position position="86"/>
    </location>
    <ligand>
        <name>Zn(2+)</name>
        <dbReference type="ChEBI" id="CHEBI:29105"/>
        <note>catalytic</note>
    </ligand>
</feature>
<evidence type="ECO:0000256" key="15">
    <source>
        <dbReference type="PIRSR" id="PIRSR006769-1"/>
    </source>
</evidence>
<feature type="binding site" evidence="16">
    <location>
        <position position="201"/>
    </location>
    <ligand>
        <name>NADP(+)</name>
        <dbReference type="ChEBI" id="CHEBI:58349"/>
    </ligand>
</feature>
<comment type="catalytic activity">
    <reaction evidence="13 14">
        <text>2,5-diamino-6-hydroxy-4-(5-phosphoribosylamino)-pyrimidine + H2O + H(+) = 5-amino-6-(5-phospho-D-ribosylamino)uracil + NH4(+)</text>
        <dbReference type="Rhea" id="RHEA:21868"/>
        <dbReference type="ChEBI" id="CHEBI:15377"/>
        <dbReference type="ChEBI" id="CHEBI:15378"/>
        <dbReference type="ChEBI" id="CHEBI:28938"/>
        <dbReference type="ChEBI" id="CHEBI:58453"/>
        <dbReference type="ChEBI" id="CHEBI:58614"/>
        <dbReference type="EC" id="3.5.4.26"/>
    </reaction>
</comment>
<dbReference type="EC" id="3.5.4.26" evidence="14"/>
<dbReference type="CDD" id="cd01284">
    <property type="entry name" value="Riboflavin_deaminase-reductase"/>
    <property type="match status" value="1"/>
</dbReference>
<evidence type="ECO:0000256" key="2">
    <source>
        <dbReference type="ARBA" id="ARBA00004882"/>
    </source>
</evidence>
<keyword evidence="7 14" id="KW-0479">Metal-binding</keyword>
<proteinExistence type="inferred from homology"/>
<dbReference type="InterPro" id="IPR002734">
    <property type="entry name" value="RibDG_C"/>
</dbReference>
<keyword evidence="10 14" id="KW-0560">Oxidoreductase</keyword>
<comment type="pathway">
    <text evidence="2 14">Cofactor biosynthesis; riboflavin biosynthesis; 5-amino-6-(D-ribitylamino)uracil from GTP: step 2/4.</text>
</comment>
<evidence type="ECO:0000256" key="5">
    <source>
        <dbReference type="ARBA" id="ARBA00007417"/>
    </source>
</evidence>
<feature type="binding site" evidence="16">
    <location>
        <position position="197"/>
    </location>
    <ligand>
        <name>NADP(+)</name>
        <dbReference type="ChEBI" id="CHEBI:58349"/>
    </ligand>
</feature>
<comment type="function">
    <text evidence="1 14">Converts 2,5-diamino-6-(ribosylamino)-4(3h)-pyrimidinone 5'-phosphate into 5-amino-6-(ribosylamino)-2,4(1h,3h)-pyrimidinedione 5'-phosphate.</text>
</comment>
<dbReference type="GO" id="GO:0008703">
    <property type="term" value="F:5-amino-6-(5-phosphoribosylamino)uracil reductase activity"/>
    <property type="evidence" value="ECO:0007669"/>
    <property type="project" value="UniProtKB-EC"/>
</dbReference>
<evidence type="ECO:0000313" key="19">
    <source>
        <dbReference type="EMBL" id="CAH1707059.1"/>
    </source>
</evidence>
<name>A0AAU9R3R8_9LACO</name>
<comment type="catalytic activity">
    <reaction evidence="12 14">
        <text>5-amino-6-(5-phospho-D-ribitylamino)uracil + NADP(+) = 5-amino-6-(5-phospho-D-ribosylamino)uracil + NADPH + H(+)</text>
        <dbReference type="Rhea" id="RHEA:17845"/>
        <dbReference type="ChEBI" id="CHEBI:15378"/>
        <dbReference type="ChEBI" id="CHEBI:57783"/>
        <dbReference type="ChEBI" id="CHEBI:58349"/>
        <dbReference type="ChEBI" id="CHEBI:58421"/>
        <dbReference type="ChEBI" id="CHEBI:58453"/>
        <dbReference type="EC" id="1.1.1.193"/>
    </reaction>
</comment>
<evidence type="ECO:0000256" key="3">
    <source>
        <dbReference type="ARBA" id="ARBA00004910"/>
    </source>
</evidence>
<evidence type="ECO:0000313" key="20">
    <source>
        <dbReference type="Proteomes" id="UP001295440"/>
    </source>
</evidence>
<sequence>MASDEEYMRLALAAARKAGNATWRNPRVGSCLVKDGKVLATGFHQHYGGFHAERDTISKLTPEQLSNSTIYVTLEPCCHYGKQPPCTQLIIDSGIKRVVVGETDPHSLVTGKGIAALRQAGLEVSTGLLAKEASQLNEHYNYFYQTGLPYVTLKQAMTLDHMLAKKGVRTAITGAEAWTRVHQERAGYQAVLIGSETAIIDDPLLLTSEDLVHPPVRVVLDRRGRLLEHLDLRLFSDKRAETWILTENPAFLEQDMPKQVKIFALSDGKISTSIKILADQGVQSVYAEGGAHLQESLLAAGLVNDVISYVAPRFLGRGTEAAVAAEALDLKDVQTEQVGDDVRIYGRIKDV</sequence>
<evidence type="ECO:0000256" key="6">
    <source>
        <dbReference type="ARBA" id="ARBA00022619"/>
    </source>
</evidence>
<dbReference type="GO" id="GO:0008270">
    <property type="term" value="F:zinc ion binding"/>
    <property type="evidence" value="ECO:0007669"/>
    <property type="project" value="InterPro"/>
</dbReference>
<dbReference type="PROSITE" id="PS00903">
    <property type="entry name" value="CYT_DCMP_DEAMINASES_1"/>
    <property type="match status" value="1"/>
</dbReference>
<dbReference type="InterPro" id="IPR024072">
    <property type="entry name" value="DHFR-like_dom_sf"/>
</dbReference>
<dbReference type="Gene3D" id="3.40.140.10">
    <property type="entry name" value="Cytidine Deaminase, domain 2"/>
    <property type="match status" value="1"/>
</dbReference>
<dbReference type="PIRSF" id="PIRSF006769">
    <property type="entry name" value="RibD"/>
    <property type="match status" value="1"/>
</dbReference>
<dbReference type="SUPFAM" id="SSF53597">
    <property type="entry name" value="Dihydrofolate reductase-like"/>
    <property type="match status" value="1"/>
</dbReference>
<feature type="binding site" evidence="16">
    <location>
        <position position="205"/>
    </location>
    <ligand>
        <name>substrate</name>
    </ligand>
</feature>
<comment type="cofactor">
    <cofactor evidence="14 17">
        <name>Zn(2+)</name>
        <dbReference type="ChEBI" id="CHEBI:29105"/>
    </cofactor>
    <text evidence="14 17">Binds 1 zinc ion.</text>
</comment>
<evidence type="ECO:0000256" key="12">
    <source>
        <dbReference type="ARBA" id="ARBA00049861"/>
    </source>
</evidence>
<feature type="binding site" evidence="16">
    <location>
        <position position="288"/>
    </location>
    <ligand>
        <name>substrate</name>
    </ligand>
</feature>
<feature type="binding site" evidence="16">
    <location>
        <position position="185"/>
    </location>
    <ligand>
        <name>substrate</name>
    </ligand>
</feature>
<dbReference type="SUPFAM" id="SSF53927">
    <property type="entry name" value="Cytidine deaminase-like"/>
    <property type="match status" value="1"/>
</dbReference>
<protein>
    <recommendedName>
        <fullName evidence="14">Riboflavin biosynthesis protein RibD</fullName>
    </recommendedName>
    <domain>
        <recommendedName>
            <fullName evidence="14">Diaminohydroxyphosphoribosylaminopyrimidine deaminase</fullName>
            <shortName evidence="14">DRAP deaminase</shortName>
            <ecNumber evidence="14">3.5.4.26</ecNumber>
        </recommendedName>
        <alternativeName>
            <fullName evidence="14">Riboflavin-specific deaminase</fullName>
        </alternativeName>
    </domain>
    <domain>
        <recommendedName>
            <fullName evidence="14">5-amino-6-(5-phosphoribosylamino)uracil reductase</fullName>
            <ecNumber evidence="14">1.1.1.193</ecNumber>
        </recommendedName>
        <alternativeName>
            <fullName evidence="14">HTP reductase</fullName>
        </alternativeName>
    </domain>
</protein>
<comment type="similarity">
    <text evidence="4 14">In the N-terminal section; belongs to the cytidine and deoxycytidylate deaminase family.</text>
</comment>
<dbReference type="PANTHER" id="PTHR38011">
    <property type="entry name" value="DIHYDROFOLATE REDUCTASE FAMILY PROTEIN (AFU_ORTHOLOGUE AFUA_8G06820)"/>
    <property type="match status" value="1"/>
</dbReference>
<comment type="pathway">
    <text evidence="3 14">Cofactor biosynthesis; riboflavin biosynthesis; 5-amino-6-(D-ribitylamino)uracil from GTP: step 3/4.</text>
</comment>
<keyword evidence="9 14" id="KW-0521">NADP</keyword>
<evidence type="ECO:0000256" key="4">
    <source>
        <dbReference type="ARBA" id="ARBA00005259"/>
    </source>
</evidence>
<evidence type="ECO:0000256" key="13">
    <source>
        <dbReference type="ARBA" id="ARBA00049886"/>
    </source>
</evidence>
<feature type="binding site" evidence="16">
    <location>
        <position position="156"/>
    </location>
    <ligand>
        <name>NADP(+)</name>
        <dbReference type="ChEBI" id="CHEBI:58349"/>
    </ligand>
</feature>
<evidence type="ECO:0000256" key="17">
    <source>
        <dbReference type="PIRSR" id="PIRSR006769-3"/>
    </source>
</evidence>
<feature type="binding site" evidence="17">
    <location>
        <position position="51"/>
    </location>
    <ligand>
        <name>Zn(2+)</name>
        <dbReference type="ChEBI" id="CHEBI:29105"/>
        <note>catalytic</note>
    </ligand>
</feature>
<dbReference type="EMBL" id="OV915080">
    <property type="protein sequence ID" value="CAH1707059.1"/>
    <property type="molecule type" value="Genomic_DNA"/>
</dbReference>
<dbReference type="EC" id="1.1.1.193" evidence="14"/>
<comment type="similarity">
    <text evidence="5 14">In the C-terminal section; belongs to the HTP reductase family.</text>
</comment>